<dbReference type="EMBL" id="MN740751">
    <property type="protein sequence ID" value="QHU10188.1"/>
    <property type="molecule type" value="Genomic_DNA"/>
</dbReference>
<evidence type="ECO:0000259" key="1">
    <source>
        <dbReference type="PROSITE" id="PS51688"/>
    </source>
</evidence>
<organism evidence="2">
    <name type="scientific">viral metagenome</name>
    <dbReference type="NCBI Taxonomy" id="1070528"/>
    <lineage>
        <taxon>unclassified sequences</taxon>
        <taxon>metagenomes</taxon>
        <taxon>organismal metagenomes</taxon>
    </lineage>
</organism>
<accession>A0A6C0K1W5</accession>
<protein>
    <recommendedName>
        <fullName evidence="1">Peptidase S74 domain-containing protein</fullName>
    </recommendedName>
</protein>
<dbReference type="Pfam" id="PF13884">
    <property type="entry name" value="Peptidase_S74"/>
    <property type="match status" value="1"/>
</dbReference>
<dbReference type="AlphaFoldDB" id="A0A6C0K1W5"/>
<sequence>MSSWRKYGGLDNIDGTVDIRVNSMVTNYFTILKQITNDIDISGNLIVSDRLNVYGDVSLNQNLTVEGNVIMHNDLDISGNSHVHKDQYVDGNLTVLNHLYFQNNPNDVFMYGNDLGIAVNKEIPQADLDIFGNNKYVLNVKSNLVESNNILCRNVNDQGIMLSVDACNATLGYYFDNSLNIGNTTDLPDAYIQYNSGGVLHIDALDHVQIVANLIVTDNSANIVNDAVLTVYNDLENDTYLYDIYDVSSVYTGTAMCGVAVDNSANISINLISKHTELGGAIYGGAYPKDITKGMLSLGTTDFSNNIYTPAQTIVSGTSNVVCKNTTSINKPVPILDKYALDINGGIHIENIDITTAANIDFDIGSMRFSRKYPNSGIVIGGDYENNPFPLPNPQVYSQHAYITKDGGSSWYASPIAYRQPNIVSSTFMRASWVYDDKFIIAYGDFGLGYCLDISNNRWINKSMLTQNSDSNITNVVDIFVCDFSGNTSNKNALSKVFFITSNTIGTEHQIRYFNAAFGENTLAYANNPNYVMYNSSNTNVINDNTSPLTYYRFPSTITGKCIDGAGYLPGIDCSSGYIYIAGNSSIRKYLFSGISNLTEVTGCANVVNGGYNAISVVDMSNVVAVGAGFISHTVNGGQSWIDISRNTSDLTIENITLRSVWAYDASNAIAVGNKGSIVYTTDGYTWKNAPKQLFDLSGTGFPLVDASLNNVFSFNKNDFVVVTNNYSPDLNLTGYGKVIYNHVPDLLNSTNNSVLDLCGNMTIAGNIIVDRQIGNICSTGNKLYVASNTPNIYIGDGTSQNIYLGNSNTISSMYVNSKAIFNGNIQLSGGLSVSNGNVFIEANNYLVSHGLDVSYGKIDVININGGNALSRTYNGRDVSYALHVRGYRPAVRIDASLSVNQLYVDASSILLGPITSTYKSNNVTYSADPALSVAGYSNFGTSISVDGSNGLITLSSGVDAISNPPNNSYGGLYLKNGTGAYIDGNVYIGRNVRITGTATNAFTVETGTAVLNNVNVLQALNVTGNISTTSNLTISGYSHFRNNMDISGNVDLSGNLNVQGNITGYANLFVPSISISGVSHFKNKIDVSGNLDVSGNMDVSGNISCNTLYYKTLSQVSDYRVKTNVKPLCDTSFNIDNIVPKYYFNTMVNKPQIGFIAHELQQEYPFLVTGVKDGPETQGVDYPGLIGVLVKEIQGLKERVRILEKYTVSD</sequence>
<feature type="domain" description="Peptidase S74" evidence="1">
    <location>
        <begin position="1118"/>
        <end position="1208"/>
    </location>
</feature>
<proteinExistence type="predicted"/>
<dbReference type="PROSITE" id="PS51688">
    <property type="entry name" value="ICA"/>
    <property type="match status" value="1"/>
</dbReference>
<name>A0A6C0K1W5_9ZZZZ</name>
<evidence type="ECO:0000313" key="2">
    <source>
        <dbReference type="EMBL" id="QHU10188.1"/>
    </source>
</evidence>
<reference evidence="2" key="1">
    <citation type="journal article" date="2020" name="Nature">
        <title>Giant virus diversity and host interactions through global metagenomics.</title>
        <authorList>
            <person name="Schulz F."/>
            <person name="Roux S."/>
            <person name="Paez-Espino D."/>
            <person name="Jungbluth S."/>
            <person name="Walsh D.A."/>
            <person name="Denef V.J."/>
            <person name="McMahon K.D."/>
            <person name="Konstantinidis K.T."/>
            <person name="Eloe-Fadrosh E.A."/>
            <person name="Kyrpides N.C."/>
            <person name="Woyke T."/>
        </authorList>
    </citation>
    <scope>NUCLEOTIDE SEQUENCE</scope>
    <source>
        <strain evidence="2">GVMAG-S-1101164-67</strain>
    </source>
</reference>
<dbReference type="InterPro" id="IPR030392">
    <property type="entry name" value="S74_ICA"/>
</dbReference>